<protein>
    <submittedName>
        <fullName evidence="1">Uncharacterized protein</fullName>
    </submittedName>
</protein>
<dbReference type="EMBL" id="JADNRY010000132">
    <property type="protein sequence ID" value="KAF9064061.1"/>
    <property type="molecule type" value="Genomic_DNA"/>
</dbReference>
<gene>
    <name evidence="1" type="ORF">BDP27DRAFT_201993</name>
</gene>
<evidence type="ECO:0000313" key="2">
    <source>
        <dbReference type="Proteomes" id="UP000772434"/>
    </source>
</evidence>
<proteinExistence type="predicted"/>
<dbReference type="OrthoDB" id="2997372at2759"/>
<sequence length="218" mass="25144">MSLATLIRTKRNQLSTKLEGCIRDYFDLALFKSRLEDGVLSSAHRLESTEIWQAFSGMSDTAFELCQMITQILYMATLSHTRGPVLLIICTLRPIVSLLYMERDYWSRPILAYIDNNDYFRKTALDRLTGPGFIDEIITSNSAAYFIRQYEECIKKLKGIPLRRFYESQGMNQTSWAVITETLSELPMVRELQDVADGHTLTLFGMVEALRCLQCRQK</sequence>
<accession>A0A9P5PIL2</accession>
<comment type="caution">
    <text evidence="1">The sequence shown here is derived from an EMBL/GenBank/DDBJ whole genome shotgun (WGS) entry which is preliminary data.</text>
</comment>
<reference evidence="1" key="1">
    <citation type="submission" date="2020-11" db="EMBL/GenBank/DDBJ databases">
        <authorList>
            <consortium name="DOE Joint Genome Institute"/>
            <person name="Ahrendt S."/>
            <person name="Riley R."/>
            <person name="Andreopoulos W."/>
            <person name="Labutti K."/>
            <person name="Pangilinan J."/>
            <person name="Ruiz-Duenas F.J."/>
            <person name="Barrasa J.M."/>
            <person name="Sanchez-Garcia M."/>
            <person name="Camarero S."/>
            <person name="Miyauchi S."/>
            <person name="Serrano A."/>
            <person name="Linde D."/>
            <person name="Babiker R."/>
            <person name="Drula E."/>
            <person name="Ayuso-Fernandez I."/>
            <person name="Pacheco R."/>
            <person name="Padilla G."/>
            <person name="Ferreira P."/>
            <person name="Barriuso J."/>
            <person name="Kellner H."/>
            <person name="Castanera R."/>
            <person name="Alfaro M."/>
            <person name="Ramirez L."/>
            <person name="Pisabarro A.G."/>
            <person name="Kuo A."/>
            <person name="Tritt A."/>
            <person name="Lipzen A."/>
            <person name="He G."/>
            <person name="Yan M."/>
            <person name="Ng V."/>
            <person name="Cullen D."/>
            <person name="Martin F."/>
            <person name="Rosso M.-N."/>
            <person name="Henrissat B."/>
            <person name="Hibbett D."/>
            <person name="Martinez A.T."/>
            <person name="Grigoriev I.V."/>
        </authorList>
    </citation>
    <scope>NUCLEOTIDE SEQUENCE</scope>
    <source>
        <strain evidence="1">AH 40177</strain>
    </source>
</reference>
<dbReference type="Proteomes" id="UP000772434">
    <property type="component" value="Unassembled WGS sequence"/>
</dbReference>
<evidence type="ECO:0000313" key="1">
    <source>
        <dbReference type="EMBL" id="KAF9064061.1"/>
    </source>
</evidence>
<dbReference type="AlphaFoldDB" id="A0A9P5PIL2"/>
<organism evidence="1 2">
    <name type="scientific">Rhodocollybia butyracea</name>
    <dbReference type="NCBI Taxonomy" id="206335"/>
    <lineage>
        <taxon>Eukaryota</taxon>
        <taxon>Fungi</taxon>
        <taxon>Dikarya</taxon>
        <taxon>Basidiomycota</taxon>
        <taxon>Agaricomycotina</taxon>
        <taxon>Agaricomycetes</taxon>
        <taxon>Agaricomycetidae</taxon>
        <taxon>Agaricales</taxon>
        <taxon>Marasmiineae</taxon>
        <taxon>Omphalotaceae</taxon>
        <taxon>Rhodocollybia</taxon>
    </lineage>
</organism>
<keyword evidence="2" id="KW-1185">Reference proteome</keyword>
<name>A0A9P5PIL2_9AGAR</name>